<comment type="caution">
    <text evidence="1">The sequence shown here is derived from an EMBL/GenBank/DDBJ whole genome shotgun (WGS) entry which is preliminary data.</text>
</comment>
<dbReference type="Proteomes" id="UP000580250">
    <property type="component" value="Unassembled WGS sequence"/>
</dbReference>
<accession>A0A6V7TSL8</accession>
<evidence type="ECO:0000313" key="2">
    <source>
        <dbReference type="Proteomes" id="UP000580250"/>
    </source>
</evidence>
<name>A0A6V7TSL8_MELEN</name>
<reference evidence="1 2" key="1">
    <citation type="submission" date="2020-08" db="EMBL/GenBank/DDBJ databases">
        <authorList>
            <person name="Koutsovoulos G."/>
            <person name="Danchin GJ E."/>
        </authorList>
    </citation>
    <scope>NUCLEOTIDE SEQUENCE [LARGE SCALE GENOMIC DNA]</scope>
</reference>
<dbReference type="EMBL" id="CAJEWN010000010">
    <property type="protein sequence ID" value="CAD2131246.1"/>
    <property type="molecule type" value="Genomic_DNA"/>
</dbReference>
<gene>
    <name evidence="1" type="ORF">MENT_LOCUS3250</name>
</gene>
<dbReference type="AlphaFoldDB" id="A0A6V7TSL8"/>
<protein>
    <submittedName>
        <fullName evidence="1">Uncharacterized protein</fullName>
    </submittedName>
</protein>
<proteinExistence type="predicted"/>
<sequence length="103" mass="12189">MSGDKFNKVDLSSNNLQRIFDLIINHIVETSEDVSKMLKQIKLVGYHKQLILNETAKDIKLKIESDKKYTEFQLSNKYNPKMKFIVYIVENNKFHSIEIKRIN</sequence>
<evidence type="ECO:0000313" key="1">
    <source>
        <dbReference type="EMBL" id="CAD2131246.1"/>
    </source>
</evidence>
<organism evidence="1 2">
    <name type="scientific">Meloidogyne enterolobii</name>
    <name type="common">Root-knot nematode worm</name>
    <name type="synonym">Meloidogyne mayaguensis</name>
    <dbReference type="NCBI Taxonomy" id="390850"/>
    <lineage>
        <taxon>Eukaryota</taxon>
        <taxon>Metazoa</taxon>
        <taxon>Ecdysozoa</taxon>
        <taxon>Nematoda</taxon>
        <taxon>Chromadorea</taxon>
        <taxon>Rhabditida</taxon>
        <taxon>Tylenchina</taxon>
        <taxon>Tylenchomorpha</taxon>
        <taxon>Tylenchoidea</taxon>
        <taxon>Meloidogynidae</taxon>
        <taxon>Meloidogyninae</taxon>
        <taxon>Meloidogyne</taxon>
    </lineage>
</organism>